<name>A0AAJ0IDW7_9PEZI</name>
<sequence length="191" mass="21740">MYNYRSLLILSKSSSLGLTAVCWKACHELPRAERGTSILKSMTSQVVYRLQVAPGSLIVKSPKSTASGWVFVGFSRFPVDSPEFLHLYQIRQEWVFLIEHRRAQSALYQNQLVRLSVVNHRPFLPRTAARYPVSYMYVITVTKRRPDTTNTHCKPLSGCRAMPALRLHRHQPNTRQPTLPLYAAVATPSTT</sequence>
<proteinExistence type="predicted"/>
<keyword evidence="2" id="KW-1185">Reference proteome</keyword>
<dbReference type="RefSeq" id="XP_062696205.1">
    <property type="nucleotide sequence ID" value="XM_062840678.1"/>
</dbReference>
<organism evidence="1 2">
    <name type="scientific">Neurospora hispaniola</name>
    <dbReference type="NCBI Taxonomy" id="588809"/>
    <lineage>
        <taxon>Eukaryota</taxon>
        <taxon>Fungi</taxon>
        <taxon>Dikarya</taxon>
        <taxon>Ascomycota</taxon>
        <taxon>Pezizomycotina</taxon>
        <taxon>Sordariomycetes</taxon>
        <taxon>Sordariomycetidae</taxon>
        <taxon>Sordariales</taxon>
        <taxon>Sordariaceae</taxon>
        <taxon>Neurospora</taxon>
    </lineage>
</organism>
<evidence type="ECO:0000313" key="2">
    <source>
        <dbReference type="Proteomes" id="UP001285908"/>
    </source>
</evidence>
<evidence type="ECO:0000313" key="1">
    <source>
        <dbReference type="EMBL" id="KAK3497941.1"/>
    </source>
</evidence>
<reference evidence="1 2" key="1">
    <citation type="journal article" date="2023" name="Mol. Phylogenet. Evol.">
        <title>Genome-scale phylogeny and comparative genomics of the fungal order Sordariales.</title>
        <authorList>
            <person name="Hensen N."/>
            <person name="Bonometti L."/>
            <person name="Westerberg I."/>
            <person name="Brannstrom I.O."/>
            <person name="Guillou S."/>
            <person name="Cros-Aarteil S."/>
            <person name="Calhoun S."/>
            <person name="Haridas S."/>
            <person name="Kuo A."/>
            <person name="Mondo S."/>
            <person name="Pangilinan J."/>
            <person name="Riley R."/>
            <person name="LaButti K."/>
            <person name="Andreopoulos B."/>
            <person name="Lipzen A."/>
            <person name="Chen C."/>
            <person name="Yan M."/>
            <person name="Daum C."/>
            <person name="Ng V."/>
            <person name="Clum A."/>
            <person name="Steindorff A."/>
            <person name="Ohm R.A."/>
            <person name="Martin F."/>
            <person name="Silar P."/>
            <person name="Natvig D.O."/>
            <person name="Lalanne C."/>
            <person name="Gautier V."/>
            <person name="Ament-Velasquez S.L."/>
            <person name="Kruys A."/>
            <person name="Hutchinson M.I."/>
            <person name="Powell A.J."/>
            <person name="Barry K."/>
            <person name="Miller A.N."/>
            <person name="Grigoriev I.V."/>
            <person name="Debuchy R."/>
            <person name="Gladieux P."/>
            <person name="Hiltunen Thoren M."/>
            <person name="Johannesson H."/>
        </authorList>
    </citation>
    <scope>NUCLEOTIDE SEQUENCE [LARGE SCALE GENOMIC DNA]</scope>
    <source>
        <strain evidence="1 2">FGSC 10403</strain>
    </source>
</reference>
<gene>
    <name evidence="1" type="ORF">B0T23DRAFT_438996</name>
</gene>
<accession>A0AAJ0IDW7</accession>
<dbReference type="GeneID" id="87878300"/>
<dbReference type="AlphaFoldDB" id="A0AAJ0IDW7"/>
<dbReference type="EMBL" id="JAULSX010000002">
    <property type="protein sequence ID" value="KAK3497941.1"/>
    <property type="molecule type" value="Genomic_DNA"/>
</dbReference>
<dbReference type="Proteomes" id="UP001285908">
    <property type="component" value="Unassembled WGS sequence"/>
</dbReference>
<comment type="caution">
    <text evidence="1">The sequence shown here is derived from an EMBL/GenBank/DDBJ whole genome shotgun (WGS) entry which is preliminary data.</text>
</comment>
<protein>
    <submittedName>
        <fullName evidence="1">Uncharacterized protein</fullName>
    </submittedName>
</protein>